<dbReference type="EMBL" id="CP157485">
    <property type="protein sequence ID" value="XBO47234.1"/>
    <property type="molecule type" value="Genomic_DNA"/>
</dbReference>
<keyword evidence="1" id="KW-0472">Membrane</keyword>
<reference evidence="2" key="1">
    <citation type="submission" date="2024-05" db="EMBL/GenBank/DDBJ databases">
        <authorList>
            <person name="Kim S."/>
            <person name="Heo J."/>
            <person name="Choi H."/>
            <person name="Choi Y."/>
            <person name="Kwon S.-W."/>
            <person name="Kim Y."/>
        </authorList>
    </citation>
    <scope>NUCLEOTIDE SEQUENCE</scope>
    <source>
        <strain evidence="2">KACC 23697</strain>
    </source>
</reference>
<dbReference type="AlphaFoldDB" id="A0AAU7K4P3"/>
<keyword evidence="1" id="KW-0812">Transmembrane</keyword>
<proteinExistence type="predicted"/>
<gene>
    <name evidence="2" type="ORF">ABEG20_18260</name>
</gene>
<protein>
    <submittedName>
        <fullName evidence="2">Uncharacterized protein</fullName>
    </submittedName>
</protein>
<evidence type="ECO:0000256" key="1">
    <source>
        <dbReference type="SAM" id="Phobius"/>
    </source>
</evidence>
<dbReference type="RefSeq" id="WP_406824688.1">
    <property type="nucleotide sequence ID" value="NZ_CP157485.1"/>
</dbReference>
<name>A0AAU7K4P3_9SPHI</name>
<keyword evidence="1" id="KW-1133">Transmembrane helix</keyword>
<accession>A0AAU7K4P3</accession>
<organism evidence="2">
    <name type="scientific">Pedobacter sp. KACC 23697</name>
    <dbReference type="NCBI Taxonomy" id="3149230"/>
    <lineage>
        <taxon>Bacteria</taxon>
        <taxon>Pseudomonadati</taxon>
        <taxon>Bacteroidota</taxon>
        <taxon>Sphingobacteriia</taxon>
        <taxon>Sphingobacteriales</taxon>
        <taxon>Sphingobacteriaceae</taxon>
        <taxon>Pedobacter</taxon>
    </lineage>
</organism>
<sequence>MIQLNLLELVLKQFPTLNFDSIDDIIKVEKILKAEAKLDSSIKINDIEKLILFLKTYGNRFIPILKDKNIGIIVAGKRGTVNSAKLDHNQISDKTLEEFEQAFSENILDYLKYCIRNNKWNSLRSIFMNYPFLIGDFTRNQTYEVLKDKNQSIISALYNDQFVSFISANTYAAEIQYYSCLSCIDPLFFDDDILSINNIISEKQHTGFNNRIYLGKILYAATFFSAYSDQLKQTLENNRQIALQWIHPQLEFEDNRENDSSLYKVLVYIAAMLAIIILISVGGTSFIGPLILGVSFVARIASRLNK</sequence>
<feature type="transmembrane region" description="Helical" evidence="1">
    <location>
        <begin position="265"/>
        <end position="298"/>
    </location>
</feature>
<evidence type="ECO:0000313" key="2">
    <source>
        <dbReference type="EMBL" id="XBO47234.1"/>
    </source>
</evidence>